<dbReference type="PROSITE" id="PS51012">
    <property type="entry name" value="ABC_TM2"/>
    <property type="match status" value="1"/>
</dbReference>
<evidence type="ECO:0000256" key="3">
    <source>
        <dbReference type="ARBA" id="ARBA00022475"/>
    </source>
</evidence>
<proteinExistence type="predicted"/>
<evidence type="ECO:0000256" key="6">
    <source>
        <dbReference type="ARBA" id="ARBA00022989"/>
    </source>
</evidence>
<feature type="transmembrane region" description="Helical" evidence="8">
    <location>
        <begin position="115"/>
        <end position="142"/>
    </location>
</feature>
<evidence type="ECO:0000256" key="5">
    <source>
        <dbReference type="ARBA" id="ARBA00022692"/>
    </source>
</evidence>
<evidence type="ECO:0000256" key="4">
    <source>
        <dbReference type="ARBA" id="ARBA00022519"/>
    </source>
</evidence>
<evidence type="ECO:0000259" key="9">
    <source>
        <dbReference type="PROSITE" id="PS51012"/>
    </source>
</evidence>
<keyword evidence="7 8" id="KW-0472">Membrane</keyword>
<dbReference type="InterPro" id="IPR013525">
    <property type="entry name" value="ABC2_TM"/>
</dbReference>
<feature type="transmembrane region" description="Helical" evidence="8">
    <location>
        <begin position="148"/>
        <end position="171"/>
    </location>
</feature>
<organism evidence="10">
    <name type="scientific">freshwater metagenome</name>
    <dbReference type="NCBI Taxonomy" id="449393"/>
    <lineage>
        <taxon>unclassified sequences</taxon>
        <taxon>metagenomes</taxon>
        <taxon>ecological metagenomes</taxon>
    </lineage>
</organism>
<dbReference type="PANTHER" id="PTHR30413:SF8">
    <property type="entry name" value="TRANSPORT PERMEASE PROTEIN"/>
    <property type="match status" value="1"/>
</dbReference>
<name>A0A6J6GUJ5_9ZZZZ</name>
<evidence type="ECO:0000313" key="10">
    <source>
        <dbReference type="EMBL" id="CAB4604987.1"/>
    </source>
</evidence>
<comment type="subcellular location">
    <subcellularLocation>
        <location evidence="1">Cell inner membrane</location>
        <topology evidence="1">Multi-pass membrane protein</topology>
    </subcellularLocation>
</comment>
<dbReference type="PANTHER" id="PTHR30413">
    <property type="entry name" value="INNER MEMBRANE TRANSPORT PERMEASE"/>
    <property type="match status" value="1"/>
</dbReference>
<dbReference type="AlphaFoldDB" id="A0A6J6GUJ5"/>
<keyword evidence="6 8" id="KW-1133">Transmembrane helix</keyword>
<dbReference type="Pfam" id="PF01061">
    <property type="entry name" value="ABC2_membrane"/>
    <property type="match status" value="1"/>
</dbReference>
<feature type="domain" description="ABC transmembrane type-2" evidence="9">
    <location>
        <begin position="35"/>
        <end position="265"/>
    </location>
</feature>
<accession>A0A6J6GUJ5</accession>
<sequence length="273" mass="30388">MGSIFAPVKRVAGSHELLWNLTLRELRTKYRKSVLGWTWSMLNPLATVAIYSFVFGHLFGADAPIGVNSGVRSFALYLLCALLPWNFFLLVTNLGMNSMLANAALVRKVAFPREVLVFSNSLHGVVQFSIEMCLLTVALVIAGSYFFVWIPVVMLQMVLLALFATGLALALAAGNVYFRDLGYLWQIFSQMWFFATPIVYMPSLIEGKVPNAVEMILKLNPMAVFAQGFRRSMYDSAFPGWDNLGACAAVALISMVLGWAIFTKLSRRFAEEL</sequence>
<feature type="transmembrane region" description="Helical" evidence="8">
    <location>
        <begin position="243"/>
        <end position="262"/>
    </location>
</feature>
<reference evidence="10" key="1">
    <citation type="submission" date="2020-05" db="EMBL/GenBank/DDBJ databases">
        <authorList>
            <person name="Chiriac C."/>
            <person name="Salcher M."/>
            <person name="Ghai R."/>
            <person name="Kavagutti S V."/>
        </authorList>
    </citation>
    <scope>NUCLEOTIDE SEQUENCE</scope>
</reference>
<feature type="transmembrane region" description="Helical" evidence="8">
    <location>
        <begin position="34"/>
        <end position="54"/>
    </location>
</feature>
<dbReference type="InterPro" id="IPR047817">
    <property type="entry name" value="ABC2_TM_bact-type"/>
</dbReference>
<evidence type="ECO:0000256" key="2">
    <source>
        <dbReference type="ARBA" id="ARBA00022448"/>
    </source>
</evidence>
<dbReference type="GO" id="GO:0005886">
    <property type="term" value="C:plasma membrane"/>
    <property type="evidence" value="ECO:0007669"/>
    <property type="project" value="UniProtKB-SubCell"/>
</dbReference>
<dbReference type="GO" id="GO:0015920">
    <property type="term" value="P:lipopolysaccharide transport"/>
    <property type="evidence" value="ECO:0007669"/>
    <property type="project" value="TreeGrafter"/>
</dbReference>
<evidence type="ECO:0000256" key="1">
    <source>
        <dbReference type="ARBA" id="ARBA00004429"/>
    </source>
</evidence>
<keyword evidence="2" id="KW-0813">Transport</keyword>
<feature type="transmembrane region" description="Helical" evidence="8">
    <location>
        <begin position="183"/>
        <end position="205"/>
    </location>
</feature>
<keyword evidence="4" id="KW-0997">Cell inner membrane</keyword>
<gene>
    <name evidence="10" type="ORF">UFOPK1808_01027</name>
</gene>
<dbReference type="EMBL" id="CAEZUL010000123">
    <property type="protein sequence ID" value="CAB4604987.1"/>
    <property type="molecule type" value="Genomic_DNA"/>
</dbReference>
<dbReference type="GO" id="GO:0140359">
    <property type="term" value="F:ABC-type transporter activity"/>
    <property type="evidence" value="ECO:0007669"/>
    <property type="project" value="InterPro"/>
</dbReference>
<evidence type="ECO:0000256" key="7">
    <source>
        <dbReference type="ARBA" id="ARBA00023136"/>
    </source>
</evidence>
<keyword evidence="3" id="KW-1003">Cell membrane</keyword>
<protein>
    <submittedName>
        <fullName evidence="10">Unannotated protein</fullName>
    </submittedName>
</protein>
<feature type="transmembrane region" description="Helical" evidence="8">
    <location>
        <begin position="74"/>
        <end position="94"/>
    </location>
</feature>
<keyword evidence="5 8" id="KW-0812">Transmembrane</keyword>
<evidence type="ECO:0000256" key="8">
    <source>
        <dbReference type="SAM" id="Phobius"/>
    </source>
</evidence>